<evidence type="ECO:0000313" key="7">
    <source>
        <dbReference type="EMBL" id="CBA61185.1"/>
    </source>
</evidence>
<feature type="domain" description="RNA polymerase sigma-70 region 2" evidence="5">
    <location>
        <begin position="23"/>
        <end position="82"/>
    </location>
</feature>
<dbReference type="HOGENOM" id="CLU_047691_3_1_9"/>
<reference evidence="7 8" key="1">
    <citation type="journal article" date="2009" name="Genome Biol.">
        <title>Comparative genome and phenotypic analysis of Clostridium difficile 027 strains provides insight into the evolution of a hypervirulent bacterium.</title>
        <authorList>
            <person name="Stabler R.A."/>
            <person name="He M."/>
            <person name="Dawson L."/>
            <person name="Martin M."/>
            <person name="Valiente E."/>
            <person name="Corton C."/>
            <person name="Lawley T.D."/>
            <person name="Sebaihia M."/>
            <person name="Quail M.A."/>
            <person name="Rose G."/>
            <person name="Gerding D.N."/>
            <person name="Gibert M."/>
            <person name="Popoff M.R."/>
            <person name="Parkhill J."/>
            <person name="Dougan G."/>
            <person name="Wren B.W."/>
        </authorList>
    </citation>
    <scope>NUCLEOTIDE SEQUENCE [LARGE SCALE GENOMIC DNA]</scope>
    <source>
        <strain evidence="7 8">CD196</strain>
    </source>
</reference>
<dbReference type="InterPro" id="IPR013325">
    <property type="entry name" value="RNA_pol_sigma_r2"/>
</dbReference>
<evidence type="ECO:0000256" key="2">
    <source>
        <dbReference type="ARBA" id="ARBA00023015"/>
    </source>
</evidence>
<protein>
    <submittedName>
        <fullName evidence="7">RNA polymerase sigma factor</fullName>
    </submittedName>
</protein>
<dbReference type="GO" id="GO:0016987">
    <property type="term" value="F:sigma factor activity"/>
    <property type="evidence" value="ECO:0007669"/>
    <property type="project" value="UniProtKB-KW"/>
</dbReference>
<dbReference type="CDD" id="cd06171">
    <property type="entry name" value="Sigma70_r4"/>
    <property type="match status" value="1"/>
</dbReference>
<feature type="domain" description="RNA polymerase sigma factor 70 region 4 type 2" evidence="6">
    <location>
        <begin position="105"/>
        <end position="155"/>
    </location>
</feature>
<evidence type="ECO:0000259" key="5">
    <source>
        <dbReference type="Pfam" id="PF04542"/>
    </source>
</evidence>
<organism evidence="7 8">
    <name type="scientific">Clostridioides difficile (strain CD196)</name>
    <name type="common">Peptoclostridium difficile</name>
    <dbReference type="NCBI Taxonomy" id="645462"/>
    <lineage>
        <taxon>Bacteria</taxon>
        <taxon>Bacillati</taxon>
        <taxon>Bacillota</taxon>
        <taxon>Clostridia</taxon>
        <taxon>Peptostreptococcales</taxon>
        <taxon>Peptostreptococcaceae</taxon>
        <taxon>Clostridioides</taxon>
    </lineage>
</organism>
<comment type="similarity">
    <text evidence="1">Belongs to the sigma-70 factor family. ECF subfamily.</text>
</comment>
<name>A0A0H3MZL7_CLODC</name>
<keyword evidence="4" id="KW-0804">Transcription</keyword>
<dbReference type="EMBL" id="FN538970">
    <property type="protein sequence ID" value="CBA61185.1"/>
    <property type="molecule type" value="Genomic_DNA"/>
</dbReference>
<gene>
    <name evidence="7" type="ordered locus">CD196_0618</name>
</gene>
<dbReference type="SUPFAM" id="SSF88946">
    <property type="entry name" value="Sigma2 domain of RNA polymerase sigma factors"/>
    <property type="match status" value="1"/>
</dbReference>
<dbReference type="Pfam" id="PF04542">
    <property type="entry name" value="Sigma70_r2"/>
    <property type="match status" value="1"/>
</dbReference>
<dbReference type="Pfam" id="PF08281">
    <property type="entry name" value="Sigma70_r4_2"/>
    <property type="match status" value="1"/>
</dbReference>
<dbReference type="GO" id="GO:0006352">
    <property type="term" value="P:DNA-templated transcription initiation"/>
    <property type="evidence" value="ECO:0007669"/>
    <property type="project" value="InterPro"/>
</dbReference>
<evidence type="ECO:0000313" key="8">
    <source>
        <dbReference type="Proteomes" id="UP000002068"/>
    </source>
</evidence>
<dbReference type="Gene3D" id="1.10.1740.10">
    <property type="match status" value="1"/>
</dbReference>
<dbReference type="Proteomes" id="UP000002068">
    <property type="component" value="Chromosome"/>
</dbReference>
<sequence length="167" mass="19554">MHRREGTQLDKTTFTNNILESEQTLYRVSKSILGNDQDCEDAVNNAILKAYEKLDSLKEEQYFKTWLIRIVINECNSLRRKRLKSLSFEDVFKNKKIDEKDDYSDLYTAIQSLPKKIKIPIVLYYIEGYSVDEVKEILDIPQGTVKSRLSRGRTLLKTKLENTEVII</sequence>
<evidence type="ECO:0000256" key="3">
    <source>
        <dbReference type="ARBA" id="ARBA00023082"/>
    </source>
</evidence>
<accession>A0A0H3MZL7</accession>
<evidence type="ECO:0000259" key="6">
    <source>
        <dbReference type="Pfam" id="PF08281"/>
    </source>
</evidence>
<dbReference type="InterPro" id="IPR007627">
    <property type="entry name" value="RNA_pol_sigma70_r2"/>
</dbReference>
<dbReference type="InterPro" id="IPR013324">
    <property type="entry name" value="RNA_pol_sigma_r3/r4-like"/>
</dbReference>
<dbReference type="Gene3D" id="1.10.10.10">
    <property type="entry name" value="Winged helix-like DNA-binding domain superfamily/Winged helix DNA-binding domain"/>
    <property type="match status" value="1"/>
</dbReference>
<evidence type="ECO:0000256" key="4">
    <source>
        <dbReference type="ARBA" id="ARBA00023163"/>
    </source>
</evidence>
<evidence type="ECO:0000256" key="1">
    <source>
        <dbReference type="ARBA" id="ARBA00010641"/>
    </source>
</evidence>
<dbReference type="GO" id="GO:0003677">
    <property type="term" value="F:DNA binding"/>
    <property type="evidence" value="ECO:0007669"/>
    <property type="project" value="InterPro"/>
</dbReference>
<dbReference type="InterPro" id="IPR014284">
    <property type="entry name" value="RNA_pol_sigma-70_dom"/>
</dbReference>
<dbReference type="InterPro" id="IPR036388">
    <property type="entry name" value="WH-like_DNA-bd_sf"/>
</dbReference>
<dbReference type="SUPFAM" id="SSF88659">
    <property type="entry name" value="Sigma3 and sigma4 domains of RNA polymerase sigma factors"/>
    <property type="match status" value="1"/>
</dbReference>
<proteinExistence type="inferred from homology"/>
<keyword evidence="3" id="KW-0731">Sigma factor</keyword>
<dbReference type="PANTHER" id="PTHR43133:SF51">
    <property type="entry name" value="RNA POLYMERASE SIGMA FACTOR"/>
    <property type="match status" value="1"/>
</dbReference>
<dbReference type="PANTHER" id="PTHR43133">
    <property type="entry name" value="RNA POLYMERASE ECF-TYPE SIGMA FACTO"/>
    <property type="match status" value="1"/>
</dbReference>
<dbReference type="InterPro" id="IPR039425">
    <property type="entry name" value="RNA_pol_sigma-70-like"/>
</dbReference>
<dbReference type="InterPro" id="IPR013249">
    <property type="entry name" value="RNA_pol_sigma70_r4_t2"/>
</dbReference>
<keyword evidence="2" id="KW-0805">Transcription regulation</keyword>
<dbReference type="AlphaFoldDB" id="A0A0H3MZL7"/>
<dbReference type="KEGG" id="cdc:CD196_0618"/>
<dbReference type="NCBIfam" id="TIGR02937">
    <property type="entry name" value="sigma70-ECF"/>
    <property type="match status" value="1"/>
</dbReference>